<sequence>MVAILGLAISTKFRRAVLEVLRQLVQRCALAKKLKHLPNFLRTCAGFVTRFLNAMQRRTWYPYLTIWCLFHCRLLLHKETLN</sequence>
<accession>L0NLA0</accession>
<evidence type="ECO:0000313" key="2">
    <source>
        <dbReference type="Proteomes" id="UP000010792"/>
    </source>
</evidence>
<protein>
    <submittedName>
        <fullName evidence="1">Uncharacterized protein</fullName>
    </submittedName>
</protein>
<name>L0NLA0_9HYPH</name>
<evidence type="ECO:0000313" key="1">
    <source>
        <dbReference type="EMBL" id="CCF21850.1"/>
    </source>
</evidence>
<gene>
    <name evidence="1" type="ORF">NT26_4128</name>
</gene>
<reference evidence="1 2" key="1">
    <citation type="journal article" date="2013" name="Genome Biol. Evol.">
        <title>Life in an arsenic-containing gold mine: genome and physiology of the autotrophic arsenite-oxidizing bacterium rhizobium sp. NT-26.</title>
        <authorList>
            <person name="Andres J."/>
            <person name="Arsene-Ploetze F."/>
            <person name="Barbe V."/>
            <person name="Brochier-Armanet C."/>
            <person name="Cleiss-Arnold J."/>
            <person name="Coppee J.Y."/>
            <person name="Dillies M.A."/>
            <person name="Geist"/>
            <person name="L"/>
            <person name="Joublin A."/>
            <person name="Koechler S."/>
            <person name="Lassalle F."/>
            <person name="Marchal M."/>
            <person name="Medigue C."/>
            <person name="Muller D."/>
            <person name="Nesme X."/>
            <person name="Plewniak F."/>
            <person name="Proux C."/>
            <person name="Ramirez-Bahena M.H."/>
            <person name="Schenowitz C."/>
            <person name="Sismeiro O."/>
            <person name="Vallenet D."/>
            <person name="Santini J.M."/>
            <person name="Bertin P.N."/>
        </authorList>
    </citation>
    <scope>NUCLEOTIDE SEQUENCE [LARGE SCALE GENOMIC DNA]</scope>
    <source>
        <strain evidence="1 2">NT-26</strain>
    </source>
</reference>
<proteinExistence type="predicted"/>
<dbReference type="KEGG" id="rht:NT26_4128"/>
<organism evidence="1 2">
    <name type="scientific">Pseudorhizobium banfieldiae</name>
    <dbReference type="NCBI Taxonomy" id="1125847"/>
    <lineage>
        <taxon>Bacteria</taxon>
        <taxon>Pseudomonadati</taxon>
        <taxon>Pseudomonadota</taxon>
        <taxon>Alphaproteobacteria</taxon>
        <taxon>Hyphomicrobiales</taxon>
        <taxon>Rhizobiaceae</taxon>
        <taxon>Rhizobium/Agrobacterium group</taxon>
        <taxon>Pseudorhizobium</taxon>
    </lineage>
</organism>
<dbReference type="AlphaFoldDB" id="L0NLA0"/>
<dbReference type="STRING" id="1125847.NT26_4128"/>
<dbReference type="Proteomes" id="UP000010792">
    <property type="component" value="Chromosome"/>
</dbReference>
<keyword evidence="2" id="KW-1185">Reference proteome</keyword>
<dbReference type="EMBL" id="FO082820">
    <property type="protein sequence ID" value="CCF21850.1"/>
    <property type="molecule type" value="Genomic_DNA"/>
</dbReference>